<protein>
    <recommendedName>
        <fullName evidence="2">Rap-GAP domain-containing protein</fullName>
    </recommendedName>
</protein>
<evidence type="ECO:0000259" key="2">
    <source>
        <dbReference type="PROSITE" id="PS50085"/>
    </source>
</evidence>
<keyword evidence="4" id="KW-1185">Reference proteome</keyword>
<evidence type="ECO:0000256" key="1">
    <source>
        <dbReference type="ARBA" id="ARBA00022468"/>
    </source>
</evidence>
<reference evidence="3" key="2">
    <citation type="submission" date="2021-08" db="EMBL/GenBank/DDBJ databases">
        <authorList>
            <person name="Eriksson T."/>
        </authorList>
    </citation>
    <scope>NUCLEOTIDE SEQUENCE</scope>
    <source>
        <strain evidence="3">Stoneville</strain>
        <tissue evidence="3">Whole head</tissue>
    </source>
</reference>
<dbReference type="InterPro" id="IPR035974">
    <property type="entry name" value="Rap/Ran-GAP_sf"/>
</dbReference>
<accession>A0A8J6H6E9</accession>
<evidence type="ECO:0000313" key="4">
    <source>
        <dbReference type="Proteomes" id="UP000719412"/>
    </source>
</evidence>
<dbReference type="PROSITE" id="PS50085">
    <property type="entry name" value="RAPGAP"/>
    <property type="match status" value="1"/>
</dbReference>
<proteinExistence type="predicted"/>
<dbReference type="SUPFAM" id="SSF111347">
    <property type="entry name" value="Rap/Ran-GAP"/>
    <property type="match status" value="1"/>
</dbReference>
<dbReference type="PANTHER" id="PTHR15711">
    <property type="entry name" value="RAP GTPASE-ACTIVATING PROTEIN"/>
    <property type="match status" value="1"/>
</dbReference>
<name>A0A8J6H6E9_TENMO</name>
<dbReference type="AlphaFoldDB" id="A0A8J6H6E9"/>
<sequence>MRSRNIECDMTGKYSMYTIYEGHEIMFHVSTLLPYSRDNRQQVERKRHIGNDIVNIVFVDVDDPTQSETAHSLFNPTCIKSQFTHVFAVVSVDRENQYRLSVFSDEAVPLFGPSLPCPPVFRDAQLFREFLLVKLINGEKATFETPTFARKRERTLDMLIKDLYSEHMTDARMGCVLFTCSFQHKLWPVSQIYWIEIIYLLGRNKQAN</sequence>
<dbReference type="InterPro" id="IPR050989">
    <property type="entry name" value="Rap1_Ran_GAP"/>
</dbReference>
<dbReference type="GO" id="GO:0005096">
    <property type="term" value="F:GTPase activator activity"/>
    <property type="evidence" value="ECO:0007669"/>
    <property type="project" value="UniProtKB-KW"/>
</dbReference>
<reference evidence="3" key="1">
    <citation type="journal article" date="2020" name="J Insects Food Feed">
        <title>The yellow mealworm (Tenebrio molitor) genome: a resource for the emerging insects as food and feed industry.</title>
        <authorList>
            <person name="Eriksson T."/>
            <person name="Andere A."/>
            <person name="Kelstrup H."/>
            <person name="Emery V."/>
            <person name="Picard C."/>
        </authorList>
    </citation>
    <scope>NUCLEOTIDE SEQUENCE</scope>
    <source>
        <strain evidence="3">Stoneville</strain>
        <tissue evidence="3">Whole head</tissue>
    </source>
</reference>
<organism evidence="3 4">
    <name type="scientific">Tenebrio molitor</name>
    <name type="common">Yellow mealworm beetle</name>
    <dbReference type="NCBI Taxonomy" id="7067"/>
    <lineage>
        <taxon>Eukaryota</taxon>
        <taxon>Metazoa</taxon>
        <taxon>Ecdysozoa</taxon>
        <taxon>Arthropoda</taxon>
        <taxon>Hexapoda</taxon>
        <taxon>Insecta</taxon>
        <taxon>Pterygota</taxon>
        <taxon>Neoptera</taxon>
        <taxon>Endopterygota</taxon>
        <taxon>Coleoptera</taxon>
        <taxon>Polyphaga</taxon>
        <taxon>Cucujiformia</taxon>
        <taxon>Tenebrionidae</taxon>
        <taxon>Tenebrio</taxon>
    </lineage>
</organism>
<feature type="domain" description="Rap-GAP" evidence="2">
    <location>
        <begin position="1"/>
        <end position="163"/>
    </location>
</feature>
<dbReference type="PANTHER" id="PTHR15711:SF62">
    <property type="entry name" value="GTPASE-ACTIVATING RAP_RAN-GAP DOMAIN-LIKE PROTEIN 3"/>
    <property type="match status" value="1"/>
</dbReference>
<comment type="caution">
    <text evidence="3">The sequence shown here is derived from an EMBL/GenBank/DDBJ whole genome shotgun (WGS) entry which is preliminary data.</text>
</comment>
<dbReference type="GO" id="GO:0051056">
    <property type="term" value="P:regulation of small GTPase mediated signal transduction"/>
    <property type="evidence" value="ECO:0007669"/>
    <property type="project" value="InterPro"/>
</dbReference>
<dbReference type="Gene3D" id="3.40.50.11210">
    <property type="entry name" value="Rap/Ran-GAP"/>
    <property type="match status" value="1"/>
</dbReference>
<dbReference type="Pfam" id="PF02145">
    <property type="entry name" value="Rap_GAP"/>
    <property type="match status" value="1"/>
</dbReference>
<gene>
    <name evidence="3" type="ORF">GEV33_014634</name>
</gene>
<dbReference type="InterPro" id="IPR000331">
    <property type="entry name" value="Rap/Ran_GAP_dom"/>
</dbReference>
<dbReference type="Proteomes" id="UP000719412">
    <property type="component" value="Unassembled WGS sequence"/>
</dbReference>
<dbReference type="EMBL" id="JABDTM020029140">
    <property type="protein sequence ID" value="KAH0808157.1"/>
    <property type="molecule type" value="Genomic_DNA"/>
</dbReference>
<evidence type="ECO:0000313" key="3">
    <source>
        <dbReference type="EMBL" id="KAH0808157.1"/>
    </source>
</evidence>
<keyword evidence="1" id="KW-0343">GTPase activation</keyword>